<dbReference type="EMBL" id="VTFT01000001">
    <property type="protein sequence ID" value="TYT26980.1"/>
    <property type="molecule type" value="Genomic_DNA"/>
</dbReference>
<evidence type="ECO:0000313" key="3">
    <source>
        <dbReference type="Proteomes" id="UP000324973"/>
    </source>
</evidence>
<evidence type="ECO:0000256" key="1">
    <source>
        <dbReference type="SAM" id="MobiDB-lite"/>
    </source>
</evidence>
<gene>
    <name evidence="2" type="ORF">FZO89_12315</name>
</gene>
<proteinExistence type="predicted"/>
<dbReference type="Proteomes" id="UP000324973">
    <property type="component" value="Unassembled WGS sequence"/>
</dbReference>
<dbReference type="AlphaFoldDB" id="A0A5D4XVU5"/>
<name>A0A5D4XVU5_9GAMM</name>
<comment type="caution">
    <text evidence="2">The sequence shown here is derived from an EMBL/GenBank/DDBJ whole genome shotgun (WGS) entry which is preliminary data.</text>
</comment>
<organism evidence="2 3">
    <name type="scientific">Luteimonas viscosa</name>
    <dbReference type="NCBI Taxonomy" id="1132694"/>
    <lineage>
        <taxon>Bacteria</taxon>
        <taxon>Pseudomonadati</taxon>
        <taxon>Pseudomonadota</taxon>
        <taxon>Gammaproteobacteria</taxon>
        <taxon>Lysobacterales</taxon>
        <taxon>Lysobacteraceae</taxon>
        <taxon>Luteimonas</taxon>
    </lineage>
</organism>
<evidence type="ECO:0000313" key="2">
    <source>
        <dbReference type="EMBL" id="TYT26980.1"/>
    </source>
</evidence>
<dbReference type="RefSeq" id="WP_149103533.1">
    <property type="nucleotide sequence ID" value="NZ_VTFT01000001.1"/>
</dbReference>
<reference evidence="2 3" key="1">
    <citation type="submission" date="2019-08" db="EMBL/GenBank/DDBJ databases">
        <title>Luteimonas viscosus sp. nov., isolated from soil of a sunflower field.</title>
        <authorList>
            <person name="Jianli Z."/>
            <person name="Ying Z."/>
        </authorList>
    </citation>
    <scope>NUCLEOTIDE SEQUENCE [LARGE SCALE GENOMIC DNA]</scope>
    <source>
        <strain evidence="2 3">XBU10</strain>
    </source>
</reference>
<accession>A0A5D4XVU5</accession>
<dbReference type="PROSITE" id="PS51257">
    <property type="entry name" value="PROKAR_LIPOPROTEIN"/>
    <property type="match status" value="1"/>
</dbReference>
<feature type="region of interest" description="Disordered" evidence="1">
    <location>
        <begin position="27"/>
        <end position="80"/>
    </location>
</feature>
<keyword evidence="3" id="KW-1185">Reference proteome</keyword>
<sequence>MNRKIGIAIALVLACVIVVGIYVQQTPRHTATSQPTPTRADAGGASPRMGTHSASAPGRADDGKQIGESSDGGNAHLAPPGEAAVAALGPAPLSAENIGRVAKFAEGLAAGDERQKEFLHLATHEELDPGWSPQMQDALGRALRERQGGRTGLEIGEPRCTRSICTISAVPYRNVLDDTNDWQALMVEVMNEPWFQEHFFDASTTMGSDDRGLIYLTYFVRKNAD</sequence>
<dbReference type="OrthoDB" id="5986430at2"/>
<feature type="compositionally biased region" description="Polar residues" evidence="1">
    <location>
        <begin position="27"/>
        <end position="37"/>
    </location>
</feature>
<protein>
    <submittedName>
        <fullName evidence="2">Uncharacterized protein</fullName>
    </submittedName>
</protein>